<gene>
    <name evidence="2" type="ORF">E6W36_11305</name>
</gene>
<dbReference type="InterPro" id="IPR037171">
    <property type="entry name" value="NagB/RpiA_transferase-like"/>
</dbReference>
<dbReference type="AlphaFoldDB" id="A0A4D7C497"/>
<accession>A0A4D7C497</accession>
<dbReference type="SUPFAM" id="SSF100950">
    <property type="entry name" value="NagB/RpiA/CoA transferase-like"/>
    <property type="match status" value="1"/>
</dbReference>
<dbReference type="KEGG" id="hgn:E6W36_11305"/>
<evidence type="ECO:0000313" key="3">
    <source>
        <dbReference type="Proteomes" id="UP000298714"/>
    </source>
</evidence>
<evidence type="ECO:0000313" key="2">
    <source>
        <dbReference type="EMBL" id="QCI79881.1"/>
    </source>
</evidence>
<dbReference type="Proteomes" id="UP000298714">
    <property type="component" value="Chromosome"/>
</dbReference>
<evidence type="ECO:0000259" key="1">
    <source>
        <dbReference type="Pfam" id="PF01182"/>
    </source>
</evidence>
<proteinExistence type="predicted"/>
<dbReference type="EMBL" id="CP039704">
    <property type="protein sequence ID" value="QCI79881.1"/>
    <property type="molecule type" value="Genomic_DNA"/>
</dbReference>
<sequence>MRPACRPHPAVGADLFRPGDDRWVAADHPASNLGMIRGILRDGPASAATLVPMVEGPTTLNADAAAADARLRALAWPLDLMWLGVGADAHTASLFPGEDYAAAIDPANPRRAMAVTPAMLPPEAPFPRLTMPLSTLVDARALILVATGDDKRTVLEQALEGAATPVGRVIAAAQCPVSIHWAA</sequence>
<dbReference type="PANTHER" id="PTHR11054:SF0">
    <property type="entry name" value="6-PHOSPHOGLUCONOLACTONASE"/>
    <property type="match status" value="1"/>
</dbReference>
<name>A0A4D7C497_9SPHN</name>
<dbReference type="Pfam" id="PF01182">
    <property type="entry name" value="Glucosamine_iso"/>
    <property type="match status" value="1"/>
</dbReference>
<dbReference type="Gene3D" id="3.40.50.1360">
    <property type="match status" value="1"/>
</dbReference>
<dbReference type="PANTHER" id="PTHR11054">
    <property type="entry name" value="6-PHOSPHOGLUCONOLACTONASE"/>
    <property type="match status" value="1"/>
</dbReference>
<dbReference type="GO" id="GO:0005975">
    <property type="term" value="P:carbohydrate metabolic process"/>
    <property type="evidence" value="ECO:0007669"/>
    <property type="project" value="InterPro"/>
</dbReference>
<protein>
    <recommendedName>
        <fullName evidence="1">Glucosamine/galactosamine-6-phosphate isomerase domain-containing protein</fullName>
    </recommendedName>
</protein>
<keyword evidence="3" id="KW-1185">Reference proteome</keyword>
<dbReference type="InterPro" id="IPR006148">
    <property type="entry name" value="Glc/Gal-6P_isomerase"/>
</dbReference>
<reference evidence="3" key="1">
    <citation type="submission" date="2019-04" db="EMBL/GenBank/DDBJ databases">
        <title>Complete genome sequence of Sphingomonas sp. W1-2-3.</title>
        <authorList>
            <person name="Im W.T."/>
        </authorList>
    </citation>
    <scope>NUCLEOTIDE SEQUENCE [LARGE SCALE GENOMIC DNA]</scope>
    <source>
        <strain evidence="3">W1-2-3</strain>
    </source>
</reference>
<organism evidence="2 3">
    <name type="scientific">Hankyongella ginsenosidimutans</name>
    <dbReference type="NCBI Taxonomy" id="1763828"/>
    <lineage>
        <taxon>Bacteria</taxon>
        <taxon>Pseudomonadati</taxon>
        <taxon>Pseudomonadota</taxon>
        <taxon>Alphaproteobacteria</taxon>
        <taxon>Sphingomonadales</taxon>
        <taxon>Sphingomonadaceae</taxon>
        <taxon>Hankyongella</taxon>
    </lineage>
</organism>
<feature type="domain" description="Glucosamine/galactosamine-6-phosphate isomerase" evidence="1">
    <location>
        <begin position="19"/>
        <end position="170"/>
    </location>
</feature>
<dbReference type="InterPro" id="IPR039104">
    <property type="entry name" value="6PGL"/>
</dbReference>